<dbReference type="InterPro" id="IPR018076">
    <property type="entry name" value="T2SS_GspF_dom"/>
</dbReference>
<organism evidence="8 9">
    <name type="scientific">Xylanibacillus composti</name>
    <dbReference type="NCBI Taxonomy" id="1572762"/>
    <lineage>
        <taxon>Bacteria</taxon>
        <taxon>Bacillati</taxon>
        <taxon>Bacillota</taxon>
        <taxon>Bacilli</taxon>
        <taxon>Bacillales</taxon>
        <taxon>Paenibacillaceae</taxon>
        <taxon>Xylanibacillus</taxon>
    </lineage>
</organism>
<evidence type="ECO:0000256" key="3">
    <source>
        <dbReference type="ARBA" id="ARBA00022692"/>
    </source>
</evidence>
<evidence type="ECO:0000256" key="4">
    <source>
        <dbReference type="ARBA" id="ARBA00022989"/>
    </source>
</evidence>
<dbReference type="EMBL" id="BOVK01000014">
    <property type="protein sequence ID" value="GIQ68252.1"/>
    <property type="molecule type" value="Genomic_DNA"/>
</dbReference>
<feature type="domain" description="Type II secretion system protein GspF" evidence="7">
    <location>
        <begin position="73"/>
        <end position="203"/>
    </location>
</feature>
<comment type="caution">
    <text evidence="8">The sequence shown here is derived from an EMBL/GenBank/DDBJ whole genome shotgun (WGS) entry which is preliminary data.</text>
</comment>
<evidence type="ECO:0000256" key="6">
    <source>
        <dbReference type="SAM" id="Phobius"/>
    </source>
</evidence>
<gene>
    <name evidence="8" type="ORF">XYCOK13_10760</name>
</gene>
<feature type="transmembrane region" description="Helical" evidence="6">
    <location>
        <begin position="219"/>
        <end position="239"/>
    </location>
</feature>
<dbReference type="GO" id="GO:0005886">
    <property type="term" value="C:plasma membrane"/>
    <property type="evidence" value="ECO:0007669"/>
    <property type="project" value="UniProtKB-SubCell"/>
</dbReference>
<keyword evidence="9" id="KW-1185">Reference proteome</keyword>
<sequence length="246" mass="27609">MKDYRSYPLQLWEWAGVLAIGGIAAISAGLLFFDAWLAAFLFLPALWLMPRWYSNWRQRQIQDSLASQFQQMLDVMATALSAGRSVESALQETYNDLQLLYRNPQTPIVREVKVMVGRLAVGDTAERVLRDFATRTGIEEIREFAEVFGICKRSGGNLIEVARRAAYAISERIRVSQEIQVLIAQKKLEARMLALAPIVFVGLLRAASPDYMAPLYSGIGWMVMAGALALIALAVVLMIRITRIHM</sequence>
<keyword evidence="3 6" id="KW-0812">Transmembrane</keyword>
<dbReference type="Proteomes" id="UP000677918">
    <property type="component" value="Unassembled WGS sequence"/>
</dbReference>
<evidence type="ECO:0000256" key="5">
    <source>
        <dbReference type="ARBA" id="ARBA00023136"/>
    </source>
</evidence>
<dbReference type="RefSeq" id="WP_213410866.1">
    <property type="nucleotide sequence ID" value="NZ_BOVK01000014.1"/>
</dbReference>
<reference evidence="8" key="1">
    <citation type="submission" date="2021-04" db="EMBL/GenBank/DDBJ databases">
        <title>Draft genome sequence of Xylanibacillus composti strain K13.</title>
        <authorList>
            <person name="Uke A."/>
            <person name="Chhe C."/>
            <person name="Baramee S."/>
            <person name="Kosugi A."/>
        </authorList>
    </citation>
    <scope>NUCLEOTIDE SEQUENCE</scope>
    <source>
        <strain evidence="8">K13</strain>
    </source>
</reference>
<evidence type="ECO:0000256" key="2">
    <source>
        <dbReference type="ARBA" id="ARBA00022475"/>
    </source>
</evidence>
<evidence type="ECO:0000313" key="8">
    <source>
        <dbReference type="EMBL" id="GIQ68252.1"/>
    </source>
</evidence>
<name>A0A8J4GZT4_9BACL</name>
<evidence type="ECO:0000313" key="9">
    <source>
        <dbReference type="Proteomes" id="UP000677918"/>
    </source>
</evidence>
<evidence type="ECO:0000259" key="7">
    <source>
        <dbReference type="Pfam" id="PF00482"/>
    </source>
</evidence>
<dbReference type="Pfam" id="PF00482">
    <property type="entry name" value="T2SSF"/>
    <property type="match status" value="1"/>
</dbReference>
<accession>A0A8J4GZT4</accession>
<feature type="transmembrane region" description="Helical" evidence="6">
    <location>
        <begin position="20"/>
        <end position="49"/>
    </location>
</feature>
<dbReference type="AlphaFoldDB" id="A0A8J4GZT4"/>
<dbReference type="PANTHER" id="PTHR35007">
    <property type="entry name" value="INTEGRAL MEMBRANE PROTEIN-RELATED"/>
    <property type="match status" value="1"/>
</dbReference>
<proteinExistence type="predicted"/>
<keyword evidence="2" id="KW-1003">Cell membrane</keyword>
<feature type="transmembrane region" description="Helical" evidence="6">
    <location>
        <begin position="190"/>
        <end position="207"/>
    </location>
</feature>
<keyword evidence="4 6" id="KW-1133">Transmembrane helix</keyword>
<evidence type="ECO:0000256" key="1">
    <source>
        <dbReference type="ARBA" id="ARBA00004651"/>
    </source>
</evidence>
<keyword evidence="5 6" id="KW-0472">Membrane</keyword>
<protein>
    <submittedName>
        <fullName evidence="8">Type II secretion system F family protein</fullName>
    </submittedName>
</protein>
<dbReference type="PANTHER" id="PTHR35007:SF1">
    <property type="entry name" value="PILUS ASSEMBLY PROTEIN"/>
    <property type="match status" value="1"/>
</dbReference>
<comment type="subcellular location">
    <subcellularLocation>
        <location evidence="1">Cell membrane</location>
        <topology evidence="1">Multi-pass membrane protein</topology>
    </subcellularLocation>
</comment>